<reference evidence="2" key="1">
    <citation type="submission" date="2022-07" db="EMBL/GenBank/DDBJ databases">
        <title>Phylogenomic reconstructions and comparative analyses of Kickxellomycotina fungi.</title>
        <authorList>
            <person name="Reynolds N.K."/>
            <person name="Stajich J.E."/>
            <person name="Barry K."/>
            <person name="Grigoriev I.V."/>
            <person name="Crous P."/>
            <person name="Smith M.E."/>
        </authorList>
    </citation>
    <scope>NUCLEOTIDE SEQUENCE</scope>
    <source>
        <strain evidence="2">IMI 214461</strain>
    </source>
</reference>
<sequence length="306" mass="32814">MTSVLVLGANGYIGKEVSRAFSRAGFRVYGLVRSEEKGKALAQDEVITVVGDVSRPESLAEHFDGADVIVDASVDFSNPAAYTKGLLNAVKQSADRRAARGGQLTFVLTSGGWVHGNTGHRGISQDSAADPLPGLEWRRAAEQDVLALGQASNIRSVVVRPSLVYGRAGGFFASVFAGLTAGSIRLPGSLENSLTTIHVDDLAELYVSVVERAPLLNGLALTAANRSSESVRDIISAVRRLDAAREIGVEAYTPAHLFDEGVAITQVVDTRSTRALTAWEPRKRSFVEGVAEYFYAWNATTQHRQQ</sequence>
<dbReference type="Gene3D" id="3.40.50.720">
    <property type="entry name" value="NAD(P)-binding Rossmann-like Domain"/>
    <property type="match status" value="1"/>
</dbReference>
<feature type="domain" description="NAD-dependent epimerase/dehydratase" evidence="1">
    <location>
        <begin position="4"/>
        <end position="212"/>
    </location>
</feature>
<dbReference type="GO" id="GO:0005737">
    <property type="term" value="C:cytoplasm"/>
    <property type="evidence" value="ECO:0007669"/>
    <property type="project" value="TreeGrafter"/>
</dbReference>
<dbReference type="AlphaFoldDB" id="A0A9W8EEX6"/>
<dbReference type="InterPro" id="IPR001509">
    <property type="entry name" value="Epimerase_deHydtase"/>
</dbReference>
<dbReference type="EMBL" id="JANBQF010000234">
    <property type="protein sequence ID" value="KAJ2003269.1"/>
    <property type="molecule type" value="Genomic_DNA"/>
</dbReference>
<dbReference type="PANTHER" id="PTHR48079:SF3">
    <property type="entry name" value="NAD-DEPENDENT EPIMERASE_DEHYDRATASE DOMAIN-CONTAINING PROTEIN"/>
    <property type="match status" value="1"/>
</dbReference>
<dbReference type="SUPFAM" id="SSF51735">
    <property type="entry name" value="NAD(P)-binding Rossmann-fold domains"/>
    <property type="match status" value="1"/>
</dbReference>
<accession>A0A9W8EEX6</accession>
<evidence type="ECO:0000313" key="3">
    <source>
        <dbReference type="Proteomes" id="UP001150907"/>
    </source>
</evidence>
<keyword evidence="3" id="KW-1185">Reference proteome</keyword>
<dbReference type="PANTHER" id="PTHR48079">
    <property type="entry name" value="PROTEIN YEEZ"/>
    <property type="match status" value="1"/>
</dbReference>
<organism evidence="2 3">
    <name type="scientific">Coemansia thaxteri</name>
    <dbReference type="NCBI Taxonomy" id="2663907"/>
    <lineage>
        <taxon>Eukaryota</taxon>
        <taxon>Fungi</taxon>
        <taxon>Fungi incertae sedis</taxon>
        <taxon>Zoopagomycota</taxon>
        <taxon>Kickxellomycotina</taxon>
        <taxon>Kickxellomycetes</taxon>
        <taxon>Kickxellales</taxon>
        <taxon>Kickxellaceae</taxon>
        <taxon>Coemansia</taxon>
    </lineage>
</organism>
<protein>
    <recommendedName>
        <fullName evidence="1">NAD-dependent epimerase/dehydratase domain-containing protein</fullName>
    </recommendedName>
</protein>
<name>A0A9W8EEX6_9FUNG</name>
<dbReference type="GO" id="GO:0004029">
    <property type="term" value="F:aldehyde dehydrogenase (NAD+) activity"/>
    <property type="evidence" value="ECO:0007669"/>
    <property type="project" value="TreeGrafter"/>
</dbReference>
<dbReference type="InterPro" id="IPR051783">
    <property type="entry name" value="NAD(P)-dependent_oxidoreduct"/>
</dbReference>
<dbReference type="OrthoDB" id="10000533at2759"/>
<evidence type="ECO:0000313" key="2">
    <source>
        <dbReference type="EMBL" id="KAJ2003269.1"/>
    </source>
</evidence>
<dbReference type="Pfam" id="PF01370">
    <property type="entry name" value="Epimerase"/>
    <property type="match status" value="1"/>
</dbReference>
<comment type="caution">
    <text evidence="2">The sequence shown here is derived from an EMBL/GenBank/DDBJ whole genome shotgun (WGS) entry which is preliminary data.</text>
</comment>
<dbReference type="Proteomes" id="UP001150907">
    <property type="component" value="Unassembled WGS sequence"/>
</dbReference>
<gene>
    <name evidence="2" type="ORF">H4R26_003165</name>
</gene>
<evidence type="ECO:0000259" key="1">
    <source>
        <dbReference type="Pfam" id="PF01370"/>
    </source>
</evidence>
<proteinExistence type="predicted"/>
<dbReference type="InterPro" id="IPR036291">
    <property type="entry name" value="NAD(P)-bd_dom_sf"/>
</dbReference>